<dbReference type="Pfam" id="PF04385">
    <property type="entry name" value="FAINT"/>
    <property type="match status" value="2"/>
</dbReference>
<feature type="signal peptide" evidence="1">
    <location>
        <begin position="1"/>
        <end position="16"/>
    </location>
</feature>
<dbReference type="InterPro" id="IPR007480">
    <property type="entry name" value="DUF529"/>
</dbReference>
<proteinExistence type="predicted"/>
<organism evidence="2 3">
    <name type="scientific">Theileria orientalis</name>
    <dbReference type="NCBI Taxonomy" id="68886"/>
    <lineage>
        <taxon>Eukaryota</taxon>
        <taxon>Sar</taxon>
        <taxon>Alveolata</taxon>
        <taxon>Apicomplexa</taxon>
        <taxon>Aconoidasida</taxon>
        <taxon>Piroplasmida</taxon>
        <taxon>Theileriidae</taxon>
        <taxon>Theileria</taxon>
    </lineage>
</organism>
<accession>A0A976QW07</accession>
<feature type="chain" id="PRO_5037515808" evidence="1">
    <location>
        <begin position="17"/>
        <end position="418"/>
    </location>
</feature>
<dbReference type="AlphaFoldDB" id="A0A976QW07"/>
<evidence type="ECO:0000313" key="2">
    <source>
        <dbReference type="EMBL" id="UKK02681.2"/>
    </source>
</evidence>
<sequence length="418" mass="48865">MLSVYILLLLISLKQGSQDVAPTKFNLASESTKNFTKNYMEFDNASYIVYKSLNGVDIDEVTDGDQVVWSESHEHGKAKAIIVAYDNGTPSLLYLYNPLYTYYKYYFDKVDGKWVRTTYEWYSYKLELIKAKISHEFKMDIGLTMTSNKFMHYPQNLSKCYDTYIPFNGYAAKSVCYSATTIWTAKSDHERAVAVWAYKHHQSHYLVRILIFDDHSHYKFRDFIRLRNYWVSMDNTPVTMKPTHKYPDDILFPEYLILKTEKLGSSGETNTSTGSYDSTTGLAISYDYEYHNKPIPSSQCWKLDFLKPLHPLVGSYEKFMIHKVLGMKSYYPNPGYYFDVVTDGKDKIYQRNIDVEACIAVHIYYKDSMFYLADVVVTNPKKPRSEYHVKVNGKWSPVSDNKFFSLLDELIIHERNRS</sequence>
<gene>
    <name evidence="2" type="ORF">MACK_002776</name>
</gene>
<name>A0A976QW07_THEOR</name>
<dbReference type="Proteomes" id="UP000244811">
    <property type="component" value="Chromosome 4"/>
</dbReference>
<reference evidence="2" key="1">
    <citation type="submission" date="2022-07" db="EMBL/GenBank/DDBJ databases">
        <title>Evaluation of T. orientalis genome assembly methods using nanopore sequencing and analysis of variation between genomes.</title>
        <authorList>
            <person name="Yam J."/>
            <person name="Micallef M.L."/>
            <person name="Liu M."/>
            <person name="Djordjevic S.P."/>
            <person name="Bogema D.R."/>
            <person name="Jenkins C."/>
        </authorList>
    </citation>
    <scope>NUCLEOTIDE SEQUENCE</scope>
    <source>
        <strain evidence="2">Goon Nure</strain>
    </source>
</reference>
<keyword evidence="1" id="KW-0732">Signal</keyword>
<protein>
    <submittedName>
        <fullName evidence="2">Uncharacterized protein</fullName>
    </submittedName>
</protein>
<evidence type="ECO:0000313" key="3">
    <source>
        <dbReference type="Proteomes" id="UP000244811"/>
    </source>
</evidence>
<dbReference type="EMBL" id="CP056072">
    <property type="protein sequence ID" value="UKK02681.2"/>
    <property type="molecule type" value="Genomic_DNA"/>
</dbReference>
<evidence type="ECO:0000256" key="1">
    <source>
        <dbReference type="SAM" id="SignalP"/>
    </source>
</evidence>